<protein>
    <recommendedName>
        <fullName evidence="1">SMc04008-like domain-containing protein</fullName>
    </recommendedName>
</protein>
<dbReference type="InterPro" id="IPR023163">
    <property type="entry name" value="SMc04008-like_domain"/>
</dbReference>
<proteinExistence type="predicted"/>
<feature type="domain" description="SMc04008-like" evidence="1">
    <location>
        <begin position="35"/>
        <end position="100"/>
    </location>
</feature>
<organism evidence="2 3">
    <name type="scientific">Vibrio palustris</name>
    <dbReference type="NCBI Taxonomy" id="1918946"/>
    <lineage>
        <taxon>Bacteria</taxon>
        <taxon>Pseudomonadati</taxon>
        <taxon>Pseudomonadota</taxon>
        <taxon>Gammaproteobacteria</taxon>
        <taxon>Vibrionales</taxon>
        <taxon>Vibrionaceae</taxon>
        <taxon>Vibrio</taxon>
    </lineage>
</organism>
<sequence>MAQFKYKQLTQEQQDKLDAAAFRRLLAHLDDNKDVQNIDLMALAGFCRNCFSKWYAAEAEQLGVDLDLDDARERVYGMTYEEWKANHQPKATPEQLAAFEARQAKKG</sequence>
<dbReference type="Gene3D" id="1.10.3340.10">
    <property type="entry name" value="SMc04008-like"/>
    <property type="match status" value="1"/>
</dbReference>
<evidence type="ECO:0000313" key="3">
    <source>
        <dbReference type="Proteomes" id="UP000189475"/>
    </source>
</evidence>
<reference evidence="2" key="1">
    <citation type="submission" date="2017-02" db="EMBL/GenBank/DDBJ databases">
        <authorList>
            <person name="Peterson S.W."/>
        </authorList>
    </citation>
    <scope>NUCLEOTIDE SEQUENCE [LARGE SCALE GENOMIC DNA]</scope>
    <source>
        <strain evidence="2">CECT 9027</strain>
    </source>
</reference>
<dbReference type="STRING" id="1918946.VPAL9027_00427"/>
<dbReference type="AlphaFoldDB" id="A0A1R4B0P7"/>
<dbReference type="Proteomes" id="UP000189475">
    <property type="component" value="Unassembled WGS sequence"/>
</dbReference>
<dbReference type="RefSeq" id="WP_077311826.1">
    <property type="nucleotide sequence ID" value="NZ_AP024887.1"/>
</dbReference>
<accession>A0A1R4B0P7</accession>
<name>A0A1R4B0P7_9VIBR</name>
<dbReference type="EMBL" id="FUFT01000001">
    <property type="protein sequence ID" value="SJL82498.1"/>
    <property type="molecule type" value="Genomic_DNA"/>
</dbReference>
<evidence type="ECO:0000313" key="2">
    <source>
        <dbReference type="EMBL" id="SJL82498.1"/>
    </source>
</evidence>
<dbReference type="SUPFAM" id="SSF158757">
    <property type="entry name" value="SMc04008-like"/>
    <property type="match status" value="1"/>
</dbReference>
<keyword evidence="3" id="KW-1185">Reference proteome</keyword>
<dbReference type="OrthoDB" id="9802252at2"/>
<evidence type="ECO:0000259" key="1">
    <source>
        <dbReference type="Pfam" id="PF06844"/>
    </source>
</evidence>
<gene>
    <name evidence="2" type="ORF">VPAL9027_00427</name>
</gene>
<dbReference type="Pfam" id="PF06844">
    <property type="entry name" value="DUF1244"/>
    <property type="match status" value="1"/>
</dbReference>
<dbReference type="InterPro" id="IPR036810">
    <property type="entry name" value="SMc04008-like_sf"/>
</dbReference>